<dbReference type="Gene3D" id="3.80.10.10">
    <property type="entry name" value="Ribonuclease Inhibitor"/>
    <property type="match status" value="1"/>
</dbReference>
<dbReference type="Proteomes" id="UP001603857">
    <property type="component" value="Unassembled WGS sequence"/>
</dbReference>
<dbReference type="SUPFAM" id="SSF52058">
    <property type="entry name" value="L domain-like"/>
    <property type="match status" value="1"/>
</dbReference>
<dbReference type="InterPro" id="IPR032675">
    <property type="entry name" value="LRR_dom_sf"/>
</dbReference>
<dbReference type="InterPro" id="IPR035897">
    <property type="entry name" value="Toll_tir_struct_dom_sf"/>
</dbReference>
<evidence type="ECO:0000313" key="2">
    <source>
        <dbReference type="EMBL" id="KAL2337685.1"/>
    </source>
</evidence>
<keyword evidence="1" id="KW-0732">Signal</keyword>
<accession>A0ABD1MRI5</accession>
<proteinExistence type="predicted"/>
<evidence type="ECO:0000256" key="1">
    <source>
        <dbReference type="SAM" id="SignalP"/>
    </source>
</evidence>
<dbReference type="InterPro" id="IPR044974">
    <property type="entry name" value="Disease_R_plants"/>
</dbReference>
<dbReference type="PANTHER" id="PTHR11017:SF263">
    <property type="entry name" value="ADP-RIBOSYL CYCLASE_CYCLIC ADP-RIBOSE HYDROLASE"/>
    <property type="match status" value="1"/>
</dbReference>
<dbReference type="EMBL" id="JBGMDY010000004">
    <property type="protein sequence ID" value="KAL2337685.1"/>
    <property type="molecule type" value="Genomic_DNA"/>
</dbReference>
<sequence length="232" mass="26604">MESYPSHRRHGVLVCVSLILCVAATEISEADLWPPPCANKYEVFVSFRGKDIRRSFLSHTILVFSRKQILAVVDYGQGTEAIRSIRTHLSVIKKLKLSPHIFVKMNKLQFMDFQSENGFDGLDILPQGLEHLPSELRYLRWMNYPLKSLPDGFSPENLVILDLSYSRLETLWHGEQNLENLKQVILYGSKFLKELPDFSKAINLEVLDIRLCSKLTSVNASIFLLNKLKKLA</sequence>
<dbReference type="PANTHER" id="PTHR11017">
    <property type="entry name" value="LEUCINE-RICH REPEAT-CONTAINING PROTEIN"/>
    <property type="match status" value="1"/>
</dbReference>
<dbReference type="AlphaFoldDB" id="A0ABD1MRI5"/>
<name>A0ABD1MRI5_9FABA</name>
<organism evidence="2 3">
    <name type="scientific">Flemingia macrophylla</name>
    <dbReference type="NCBI Taxonomy" id="520843"/>
    <lineage>
        <taxon>Eukaryota</taxon>
        <taxon>Viridiplantae</taxon>
        <taxon>Streptophyta</taxon>
        <taxon>Embryophyta</taxon>
        <taxon>Tracheophyta</taxon>
        <taxon>Spermatophyta</taxon>
        <taxon>Magnoliopsida</taxon>
        <taxon>eudicotyledons</taxon>
        <taxon>Gunneridae</taxon>
        <taxon>Pentapetalae</taxon>
        <taxon>rosids</taxon>
        <taxon>fabids</taxon>
        <taxon>Fabales</taxon>
        <taxon>Fabaceae</taxon>
        <taxon>Papilionoideae</taxon>
        <taxon>50 kb inversion clade</taxon>
        <taxon>NPAAA clade</taxon>
        <taxon>indigoferoid/millettioid clade</taxon>
        <taxon>Phaseoleae</taxon>
        <taxon>Flemingia</taxon>
    </lineage>
</organism>
<gene>
    <name evidence="2" type="ORF">Fmac_012131</name>
</gene>
<feature type="chain" id="PRO_5044815639" evidence="1">
    <location>
        <begin position="25"/>
        <end position="232"/>
    </location>
</feature>
<reference evidence="2 3" key="1">
    <citation type="submission" date="2024-08" db="EMBL/GenBank/DDBJ databases">
        <title>Insights into the chromosomal genome structure of Flemingia macrophylla.</title>
        <authorList>
            <person name="Ding Y."/>
            <person name="Zhao Y."/>
            <person name="Bi W."/>
            <person name="Wu M."/>
            <person name="Zhao G."/>
            <person name="Gong Y."/>
            <person name="Li W."/>
            <person name="Zhang P."/>
        </authorList>
    </citation>
    <scope>NUCLEOTIDE SEQUENCE [LARGE SCALE GENOMIC DNA]</scope>
    <source>
        <strain evidence="2">DYQJB</strain>
        <tissue evidence="2">Leaf</tissue>
    </source>
</reference>
<dbReference type="Gene3D" id="3.40.50.10140">
    <property type="entry name" value="Toll/interleukin-1 receptor homology (TIR) domain"/>
    <property type="match status" value="1"/>
</dbReference>
<evidence type="ECO:0000313" key="3">
    <source>
        <dbReference type="Proteomes" id="UP001603857"/>
    </source>
</evidence>
<comment type="caution">
    <text evidence="2">The sequence shown here is derived from an EMBL/GenBank/DDBJ whole genome shotgun (WGS) entry which is preliminary data.</text>
</comment>
<feature type="signal peptide" evidence="1">
    <location>
        <begin position="1"/>
        <end position="24"/>
    </location>
</feature>
<keyword evidence="3" id="KW-1185">Reference proteome</keyword>
<protein>
    <submittedName>
        <fullName evidence="2">Uncharacterized protein</fullName>
    </submittedName>
</protein>